<reference evidence="1 2" key="1">
    <citation type="submission" date="2016-12" db="EMBL/GenBank/DDBJ databases">
        <title>The draft genome sequence of Actinophytocola sp. 11-183.</title>
        <authorList>
            <person name="Wang W."/>
            <person name="Yuan L."/>
        </authorList>
    </citation>
    <scope>NUCLEOTIDE SEQUENCE [LARGE SCALE GENOMIC DNA]</scope>
    <source>
        <strain evidence="1 2">11-183</strain>
    </source>
</reference>
<accession>A0A1Q8CM84</accession>
<organism evidence="1 2">
    <name type="scientific">Actinophytocola xanthii</name>
    <dbReference type="NCBI Taxonomy" id="1912961"/>
    <lineage>
        <taxon>Bacteria</taxon>
        <taxon>Bacillati</taxon>
        <taxon>Actinomycetota</taxon>
        <taxon>Actinomycetes</taxon>
        <taxon>Pseudonocardiales</taxon>
        <taxon>Pseudonocardiaceae</taxon>
    </lineage>
</organism>
<sequence length="151" mass="16754">MLMTDDPPLLTPQAVEGVRFDAARFPSRGYNEDQVDDFLDRVAQTIAVLTATVEEQRREIDRIKHWRQTTGPVTGAPAWEAEARERAEAIVAAARVSAEEIRRLALANAQRVLGADHVAEVAGVVDRLHSVRDTLSAELQRLEATLDIGFR</sequence>
<dbReference type="NCBIfam" id="TIGR03544">
    <property type="entry name" value="DivI1A_domain"/>
    <property type="match status" value="1"/>
</dbReference>
<evidence type="ECO:0000313" key="1">
    <source>
        <dbReference type="EMBL" id="OLF15473.1"/>
    </source>
</evidence>
<gene>
    <name evidence="1" type="ORF">BU204_21325</name>
</gene>
<name>A0A1Q8CM84_9PSEU</name>
<dbReference type="AlphaFoldDB" id="A0A1Q8CM84"/>
<proteinExistence type="predicted"/>
<dbReference type="Gene3D" id="6.10.250.660">
    <property type="match status" value="1"/>
</dbReference>
<keyword evidence="2" id="KW-1185">Reference proteome</keyword>
<comment type="caution">
    <text evidence="1">The sequence shown here is derived from an EMBL/GenBank/DDBJ whole genome shotgun (WGS) entry which is preliminary data.</text>
</comment>
<evidence type="ECO:0000313" key="2">
    <source>
        <dbReference type="Proteomes" id="UP000185596"/>
    </source>
</evidence>
<dbReference type="STRING" id="1912961.BU204_21325"/>
<dbReference type="InterPro" id="IPR019933">
    <property type="entry name" value="DivIVA_domain"/>
</dbReference>
<dbReference type="Proteomes" id="UP000185596">
    <property type="component" value="Unassembled WGS sequence"/>
</dbReference>
<dbReference type="EMBL" id="MSIE01000040">
    <property type="protein sequence ID" value="OLF15473.1"/>
    <property type="molecule type" value="Genomic_DNA"/>
</dbReference>
<protein>
    <submittedName>
        <fullName evidence="1">Uncharacterized protein</fullName>
    </submittedName>
</protein>